<dbReference type="Proteomes" id="UP000789375">
    <property type="component" value="Unassembled WGS sequence"/>
</dbReference>
<protein>
    <submittedName>
        <fullName evidence="1">131_t:CDS:1</fullName>
    </submittedName>
</protein>
<dbReference type="EMBL" id="CAJVPP010007330">
    <property type="protein sequence ID" value="CAG8687465.1"/>
    <property type="molecule type" value="Genomic_DNA"/>
</dbReference>
<sequence length="40" mass="4492">QEGSPTAWQQHPTHYFFVFKVLDTPAKTETLSIGSGVVMR</sequence>
<comment type="caution">
    <text evidence="1">The sequence shown here is derived from an EMBL/GenBank/DDBJ whole genome shotgun (WGS) entry which is preliminary data.</text>
</comment>
<keyword evidence="2" id="KW-1185">Reference proteome</keyword>
<accession>A0A9N9HHC0</accession>
<proteinExistence type="predicted"/>
<evidence type="ECO:0000313" key="2">
    <source>
        <dbReference type="Proteomes" id="UP000789375"/>
    </source>
</evidence>
<reference evidence="1" key="1">
    <citation type="submission" date="2021-06" db="EMBL/GenBank/DDBJ databases">
        <authorList>
            <person name="Kallberg Y."/>
            <person name="Tangrot J."/>
            <person name="Rosling A."/>
        </authorList>
    </citation>
    <scope>NUCLEOTIDE SEQUENCE</scope>
    <source>
        <strain evidence="1">87-6 pot B 2015</strain>
    </source>
</reference>
<organism evidence="1 2">
    <name type="scientific">Funneliformis mosseae</name>
    <name type="common">Endomycorrhizal fungus</name>
    <name type="synonym">Glomus mosseae</name>
    <dbReference type="NCBI Taxonomy" id="27381"/>
    <lineage>
        <taxon>Eukaryota</taxon>
        <taxon>Fungi</taxon>
        <taxon>Fungi incertae sedis</taxon>
        <taxon>Mucoromycota</taxon>
        <taxon>Glomeromycotina</taxon>
        <taxon>Glomeromycetes</taxon>
        <taxon>Glomerales</taxon>
        <taxon>Glomeraceae</taxon>
        <taxon>Funneliformis</taxon>
    </lineage>
</organism>
<evidence type="ECO:0000313" key="1">
    <source>
        <dbReference type="EMBL" id="CAG8687465.1"/>
    </source>
</evidence>
<gene>
    <name evidence="1" type="ORF">FMOSSE_LOCUS13167</name>
</gene>
<feature type="non-terminal residue" evidence="1">
    <location>
        <position position="40"/>
    </location>
</feature>
<dbReference type="AlphaFoldDB" id="A0A9N9HHC0"/>
<name>A0A9N9HHC0_FUNMO</name>